<reference evidence="2 3" key="1">
    <citation type="journal article" date="2008" name="Genome Biol.">
        <title>A genomic analysis of the archaeal system Ignicoccus hospitalis-Nanoarchaeum equitans.</title>
        <authorList>
            <person name="Podar M."/>
            <person name="Anderson I."/>
            <person name="Makarova K.S."/>
            <person name="Elkins J.G."/>
            <person name="Ivanova N."/>
            <person name="Wall M.A."/>
            <person name="Lykidis A."/>
            <person name="Mavromatis K."/>
            <person name="Sun H."/>
            <person name="Hudson M.E."/>
            <person name="Chen W."/>
            <person name="Deciu C."/>
            <person name="Hutchison D."/>
            <person name="Eads J.R."/>
            <person name="Anderson A."/>
            <person name="Fernandes F."/>
            <person name="Szeto E."/>
            <person name="Lapidus A."/>
            <person name="Kyrpides N.C."/>
            <person name="Saier M.H.Jr."/>
            <person name="Richardson P.M."/>
            <person name="Rachel R."/>
            <person name="Huber H."/>
            <person name="Eisen J.A."/>
            <person name="Koonin E.V."/>
            <person name="Keller M."/>
            <person name="Stetter K.O."/>
        </authorList>
    </citation>
    <scope>NUCLEOTIDE SEQUENCE [LARGE SCALE GENOMIC DNA]</scope>
    <source>
        <strain evidence="3">KIN4/I / DSM 18386 / JCM 14125</strain>
    </source>
</reference>
<name>A8ABN4_IGNH4</name>
<evidence type="ECO:0000313" key="2">
    <source>
        <dbReference type="EMBL" id="ABU82336.1"/>
    </source>
</evidence>
<dbReference type="Proteomes" id="UP000000262">
    <property type="component" value="Chromosome"/>
</dbReference>
<dbReference type="AlphaFoldDB" id="A8ABN4"/>
<evidence type="ECO:0000313" key="3">
    <source>
        <dbReference type="Proteomes" id="UP000000262"/>
    </source>
</evidence>
<dbReference type="SUPFAM" id="SSF53448">
    <property type="entry name" value="Nucleotide-diphospho-sugar transferases"/>
    <property type="match status" value="1"/>
</dbReference>
<dbReference type="Gene3D" id="3.90.550.10">
    <property type="entry name" value="Spore Coat Polysaccharide Biosynthesis Protein SpsA, Chain A"/>
    <property type="match status" value="1"/>
</dbReference>
<evidence type="ECO:0000259" key="1">
    <source>
        <dbReference type="Pfam" id="PF00483"/>
    </source>
</evidence>
<dbReference type="RefSeq" id="WP_012123300.1">
    <property type="nucleotide sequence ID" value="NC_009776.1"/>
</dbReference>
<dbReference type="HOGENOM" id="CLU_029499_2_2_2"/>
<dbReference type="STRING" id="453591.Igni_1159"/>
<dbReference type="eggNOG" id="arCOG00663">
    <property type="taxonomic scope" value="Archaea"/>
</dbReference>
<dbReference type="PhylomeDB" id="A8ABN4"/>
<dbReference type="Pfam" id="PF00483">
    <property type="entry name" value="NTP_transferase"/>
    <property type="match status" value="1"/>
</dbReference>
<dbReference type="CDD" id="cd04181">
    <property type="entry name" value="NTP_transferase"/>
    <property type="match status" value="1"/>
</dbReference>
<proteinExistence type="predicted"/>
<dbReference type="InterPro" id="IPR029044">
    <property type="entry name" value="Nucleotide-diphossugar_trans"/>
</dbReference>
<dbReference type="OrthoDB" id="15372at2157"/>
<dbReference type="PANTHER" id="PTHR22572">
    <property type="entry name" value="SUGAR-1-PHOSPHATE GUANYL TRANSFERASE"/>
    <property type="match status" value="1"/>
</dbReference>
<protein>
    <submittedName>
        <fullName evidence="2">Nucleotidyl transferase</fullName>
    </submittedName>
</protein>
<dbReference type="EMBL" id="CP000816">
    <property type="protein sequence ID" value="ABU82336.1"/>
    <property type="molecule type" value="Genomic_DNA"/>
</dbReference>
<organism evidence="2 3">
    <name type="scientific">Ignicoccus hospitalis (strain KIN4/I / DSM 18386 / JCM 14125)</name>
    <dbReference type="NCBI Taxonomy" id="453591"/>
    <lineage>
        <taxon>Archaea</taxon>
        <taxon>Thermoproteota</taxon>
        <taxon>Thermoprotei</taxon>
        <taxon>Desulfurococcales</taxon>
        <taxon>Desulfurococcaceae</taxon>
        <taxon>Ignicoccus</taxon>
    </lineage>
</organism>
<dbReference type="KEGG" id="iho:Igni_1159"/>
<dbReference type="GeneID" id="5562008"/>
<keyword evidence="2" id="KW-0808">Transferase</keyword>
<keyword evidence="3" id="KW-1185">Reference proteome</keyword>
<dbReference type="InterPro" id="IPR050486">
    <property type="entry name" value="Mannose-1P_guanyltransferase"/>
</dbReference>
<accession>A8ABN4</accession>
<feature type="domain" description="Nucleotidyl transferase" evidence="1">
    <location>
        <begin position="2"/>
        <end position="226"/>
    </location>
</feature>
<gene>
    <name evidence="2" type="ordered locus">Igni_1159</name>
</gene>
<dbReference type="GO" id="GO:0016740">
    <property type="term" value="F:transferase activity"/>
    <property type="evidence" value="ECO:0007669"/>
    <property type="project" value="UniProtKB-KW"/>
</dbReference>
<dbReference type="InterPro" id="IPR005835">
    <property type="entry name" value="NTP_transferase_dom"/>
</dbReference>
<sequence length="232" mass="25702">MKALILAGGYGKRLKPLTEELPKPLLQVAGKPIVAWQFDLYKRHGINEIVMAVGYLKEKVIELVGSGSKYGVKVVYVVEEEPLGTGGAIKNAESALRNEEMFAVSNGDIITNLDVTKLCDALRESEAVAAMSLVPLPSPYGIVITDESGKVKEFKEKPKIHDYWINAGVYCMRNEIFDYLPESGDIEKTAFPQLAKEGKLVAVKYPDAFWKSVDTFKDLEEANKLLSKLSLF</sequence>